<keyword evidence="1" id="KW-0560">Oxidoreductase</keyword>
<dbReference type="Pfam" id="PF04030">
    <property type="entry name" value="ALO"/>
    <property type="match status" value="2"/>
</dbReference>
<sequence length="500" mass="53050">MGGGTTGDTWTNWAGNVTFTPLDGVREPTSEAEICAHVRDAARRRVPLRVVGHGHSWNESMAAERGIALSLRKYRRVLRIDARARTVTCEAGITLVQLCEALDEAEPPLTLENVPVVIAVTVAGALATAAHGSGVRSQSLSAHLLGCTLVDGRGDVRTIDASHDAHLLPAVRASLGALGVFSTVTIQCVPARTLHIAEGPMALSECVERLDELTARFAYFKAWWIPHTGCVHAFCIDDAPVPPVAQIVRAPVAAAPADGGGGGGGAGAEVVALDADATPLATRSAFLGSRAGGAVMEGLLALAAADPASTPLVNCALRPLLYPTLEAAESSYLVQCNEHRGSSESVGVRFQVSEFAIPAERCASALSELVRALQAPTASGERLYLSFPVDIRYSAADDIWLSPAHGRATAWIGIPAKRPFGRETPHAAMFAAFESIMLRHDGRPHWAKEHSIRAPQLAALYPRWADFLAVRAHLDPAGVFLNPYLRELLGVPETLARSRM</sequence>
<gene>
    <name evidence="3" type="ORF">KFE25_012325</name>
</gene>
<dbReference type="InterPro" id="IPR016166">
    <property type="entry name" value="FAD-bd_PCMH"/>
</dbReference>
<dbReference type="Proteomes" id="UP000751190">
    <property type="component" value="Unassembled WGS sequence"/>
</dbReference>
<dbReference type="AlphaFoldDB" id="A0A8J6C7Z5"/>
<protein>
    <recommendedName>
        <fullName evidence="2">FAD-binding PCMH-type domain-containing protein</fullName>
    </recommendedName>
</protein>
<dbReference type="GO" id="GO:0016020">
    <property type="term" value="C:membrane"/>
    <property type="evidence" value="ECO:0007669"/>
    <property type="project" value="InterPro"/>
</dbReference>
<reference evidence="3" key="1">
    <citation type="submission" date="2021-05" db="EMBL/GenBank/DDBJ databases">
        <title>The genome of the haptophyte Pavlova lutheri (Diacronema luteri, Pavlovales) - a model for lipid biosynthesis in eukaryotic algae.</title>
        <authorList>
            <person name="Hulatt C.J."/>
            <person name="Posewitz M.C."/>
        </authorList>
    </citation>
    <scope>NUCLEOTIDE SEQUENCE</scope>
    <source>
        <strain evidence="3">NIVA-4/92</strain>
    </source>
</reference>
<dbReference type="GO" id="GO:0003885">
    <property type="term" value="F:D-arabinono-1,4-lactone oxidase activity"/>
    <property type="evidence" value="ECO:0007669"/>
    <property type="project" value="InterPro"/>
</dbReference>
<dbReference type="GO" id="GO:0071949">
    <property type="term" value="F:FAD binding"/>
    <property type="evidence" value="ECO:0007669"/>
    <property type="project" value="InterPro"/>
</dbReference>
<dbReference type="Gene3D" id="3.30.43.10">
    <property type="entry name" value="Uridine Diphospho-n-acetylenolpyruvylglucosamine Reductase, domain 2"/>
    <property type="match status" value="1"/>
</dbReference>
<dbReference type="EMBL" id="JAGTXO010000011">
    <property type="protein sequence ID" value="KAG8464962.1"/>
    <property type="molecule type" value="Genomic_DNA"/>
</dbReference>
<dbReference type="InterPro" id="IPR006094">
    <property type="entry name" value="Oxid_FAD_bind_N"/>
</dbReference>
<dbReference type="OMA" id="YPRFGEF"/>
<name>A0A8J6C7Z5_DIALT</name>
<dbReference type="Gene3D" id="3.30.70.2520">
    <property type="match status" value="1"/>
</dbReference>
<feature type="domain" description="FAD-binding PCMH-type" evidence="2">
    <location>
        <begin position="17"/>
        <end position="191"/>
    </location>
</feature>
<dbReference type="InterPro" id="IPR016171">
    <property type="entry name" value="Vanillyl_alc_oxidase_C-sub2"/>
</dbReference>
<evidence type="ECO:0000313" key="4">
    <source>
        <dbReference type="Proteomes" id="UP000751190"/>
    </source>
</evidence>
<dbReference type="Gene3D" id="1.10.45.10">
    <property type="entry name" value="Vanillyl-alcohol Oxidase, Chain A, domain 4"/>
    <property type="match status" value="1"/>
</dbReference>
<dbReference type="InterPro" id="IPR036318">
    <property type="entry name" value="FAD-bd_PCMH-like_sf"/>
</dbReference>
<dbReference type="InterPro" id="IPR016167">
    <property type="entry name" value="FAD-bd_PCMH_sub1"/>
</dbReference>
<proteinExistence type="predicted"/>
<dbReference type="Gene3D" id="3.30.465.10">
    <property type="match status" value="1"/>
</dbReference>
<organism evidence="3 4">
    <name type="scientific">Diacronema lutheri</name>
    <name type="common">Unicellular marine alga</name>
    <name type="synonym">Monochrysis lutheri</name>
    <dbReference type="NCBI Taxonomy" id="2081491"/>
    <lineage>
        <taxon>Eukaryota</taxon>
        <taxon>Haptista</taxon>
        <taxon>Haptophyta</taxon>
        <taxon>Pavlovophyceae</taxon>
        <taxon>Pavlovales</taxon>
        <taxon>Pavlovaceae</taxon>
        <taxon>Diacronema</taxon>
    </lineage>
</organism>
<dbReference type="OrthoDB" id="610608at2759"/>
<dbReference type="InterPro" id="IPR010031">
    <property type="entry name" value="FAD_lactone_oxidase-like"/>
</dbReference>
<evidence type="ECO:0000256" key="1">
    <source>
        <dbReference type="ARBA" id="ARBA00023002"/>
    </source>
</evidence>
<accession>A0A8J6C7Z5</accession>
<dbReference type="SUPFAM" id="SSF56176">
    <property type="entry name" value="FAD-binding/transporter-associated domain-like"/>
    <property type="match status" value="1"/>
</dbReference>
<dbReference type="PROSITE" id="PS51387">
    <property type="entry name" value="FAD_PCMH"/>
    <property type="match status" value="1"/>
</dbReference>
<dbReference type="PANTHER" id="PTHR43762:SF1">
    <property type="entry name" value="D-ARABINONO-1,4-LACTONE OXIDASE"/>
    <property type="match status" value="1"/>
</dbReference>
<evidence type="ECO:0000313" key="3">
    <source>
        <dbReference type="EMBL" id="KAG8464962.1"/>
    </source>
</evidence>
<dbReference type="Pfam" id="PF01565">
    <property type="entry name" value="FAD_binding_4"/>
    <property type="match status" value="1"/>
</dbReference>
<evidence type="ECO:0000259" key="2">
    <source>
        <dbReference type="PROSITE" id="PS51387"/>
    </source>
</evidence>
<dbReference type="PIRSF" id="PIRSF000136">
    <property type="entry name" value="LGO_GLO"/>
    <property type="match status" value="1"/>
</dbReference>
<dbReference type="InterPro" id="IPR016169">
    <property type="entry name" value="FAD-bd_PCMH_sub2"/>
</dbReference>
<dbReference type="PANTHER" id="PTHR43762">
    <property type="entry name" value="L-GULONOLACTONE OXIDASE"/>
    <property type="match status" value="1"/>
</dbReference>
<comment type="caution">
    <text evidence="3">The sequence shown here is derived from an EMBL/GenBank/DDBJ whole genome shotgun (WGS) entry which is preliminary data.</text>
</comment>
<dbReference type="InterPro" id="IPR007173">
    <property type="entry name" value="ALO_C"/>
</dbReference>
<keyword evidence="4" id="KW-1185">Reference proteome</keyword>